<dbReference type="Proteomes" id="UP000324800">
    <property type="component" value="Unassembled WGS sequence"/>
</dbReference>
<dbReference type="EMBL" id="SNRW01001241">
    <property type="protein sequence ID" value="KAA6397177.1"/>
    <property type="molecule type" value="Genomic_DNA"/>
</dbReference>
<gene>
    <name evidence="1" type="ORF">EZS28_007295</name>
</gene>
<dbReference type="AlphaFoldDB" id="A0A5J4WPW1"/>
<protein>
    <submittedName>
        <fullName evidence="1">Uncharacterized protein</fullName>
    </submittedName>
</protein>
<evidence type="ECO:0000313" key="1">
    <source>
        <dbReference type="EMBL" id="KAA6397177.1"/>
    </source>
</evidence>
<accession>A0A5J4WPW1</accession>
<reference evidence="1 2" key="1">
    <citation type="submission" date="2019-03" db="EMBL/GenBank/DDBJ databases">
        <title>Single cell metagenomics reveals metabolic interactions within the superorganism composed of flagellate Streblomastix strix and complex community of Bacteroidetes bacteria on its surface.</title>
        <authorList>
            <person name="Treitli S.C."/>
            <person name="Kolisko M."/>
            <person name="Husnik F."/>
            <person name="Keeling P."/>
            <person name="Hampl V."/>
        </authorList>
    </citation>
    <scope>NUCLEOTIDE SEQUENCE [LARGE SCALE GENOMIC DNA]</scope>
    <source>
        <strain evidence="1">ST1C</strain>
    </source>
</reference>
<organism evidence="1 2">
    <name type="scientific">Streblomastix strix</name>
    <dbReference type="NCBI Taxonomy" id="222440"/>
    <lineage>
        <taxon>Eukaryota</taxon>
        <taxon>Metamonada</taxon>
        <taxon>Preaxostyla</taxon>
        <taxon>Oxymonadida</taxon>
        <taxon>Streblomastigidae</taxon>
        <taxon>Streblomastix</taxon>
    </lineage>
</organism>
<proteinExistence type="predicted"/>
<evidence type="ECO:0000313" key="2">
    <source>
        <dbReference type="Proteomes" id="UP000324800"/>
    </source>
</evidence>
<sequence length="94" mass="11143">MNSITSIHILITQVIQDTEEDKLYQLFDEIQGCNDVSKIYEVFIRNMSKYTRDCCSMSIGYLYRSREIRDQKMRSDIIQYLILLTDDSDNQSKT</sequence>
<name>A0A5J4WPW1_9EUKA</name>
<comment type="caution">
    <text evidence="1">The sequence shown here is derived from an EMBL/GenBank/DDBJ whole genome shotgun (WGS) entry which is preliminary data.</text>
</comment>